<dbReference type="PANTHER" id="PTHR43711">
    <property type="entry name" value="TWO-COMPONENT HISTIDINE KINASE"/>
    <property type="match status" value="1"/>
</dbReference>
<keyword evidence="6" id="KW-0802">TPR repeat</keyword>
<dbReference type="SUPFAM" id="SSF47384">
    <property type="entry name" value="Homodimeric domain of signal transducing histidine kinase"/>
    <property type="match status" value="1"/>
</dbReference>
<dbReference type="Pfam" id="PF02518">
    <property type="entry name" value="HATPase_c"/>
    <property type="match status" value="1"/>
</dbReference>
<protein>
    <recommendedName>
        <fullName evidence="2">histidine kinase</fullName>
        <ecNumber evidence="2">2.7.13.3</ecNumber>
    </recommendedName>
</protein>
<dbReference type="AlphaFoldDB" id="A0A9E8MYJ1"/>
<comment type="catalytic activity">
    <reaction evidence="1">
        <text>ATP + protein L-histidine = ADP + protein N-phospho-L-histidine.</text>
        <dbReference type="EC" id="2.7.13.3"/>
    </reaction>
</comment>
<dbReference type="InterPro" id="IPR003661">
    <property type="entry name" value="HisK_dim/P_dom"/>
</dbReference>
<evidence type="ECO:0000256" key="2">
    <source>
        <dbReference type="ARBA" id="ARBA00012438"/>
    </source>
</evidence>
<gene>
    <name evidence="8" type="ORF">N7U66_06670</name>
</gene>
<keyword evidence="5" id="KW-0902">Two-component regulatory system</keyword>
<dbReference type="SMART" id="SM00388">
    <property type="entry name" value="HisKA"/>
    <property type="match status" value="1"/>
</dbReference>
<proteinExistence type="predicted"/>
<sequence>MITYSLKLKQESGDIRGYGFALYGRAKVYLFTKEYKKAEQDFIKAIEIHQETVENMGASMSLSKLGKLYCELGDYTKAEKTVKQSLKLTVTYNISLIKIKNYHLLYLIFKGANNIKESLFYLECYLKEKESVMTTQALRIIENYDLINRMNILENEAKIQREKQKAIDKKNRDQKHILKQKQDFLSIMSHEIRTPLNAITTIVSLLKNKIRGEDKKLFDSLQFASNNLIIIVNDILDFTKLDSNKSVIEENNINFSALCANILNLYGNAANNKGINLILKNGIPEEQHYLIDQPKMAQILGNLISNAIKFTRDGDVIFHTQLIAQDDIHDKIKFIIKDTGEGISKQDLEVIFDSFSQIKPITTRRTGGHGFRPGHSKEIGILIWREN</sequence>
<dbReference type="Proteomes" id="UP001164705">
    <property type="component" value="Chromosome"/>
</dbReference>
<feature type="domain" description="Histidine kinase" evidence="7">
    <location>
        <begin position="187"/>
        <end position="371"/>
    </location>
</feature>
<organism evidence="8 9">
    <name type="scientific">Lacinutrix neustonica</name>
    <dbReference type="NCBI Taxonomy" id="2980107"/>
    <lineage>
        <taxon>Bacteria</taxon>
        <taxon>Pseudomonadati</taxon>
        <taxon>Bacteroidota</taxon>
        <taxon>Flavobacteriia</taxon>
        <taxon>Flavobacteriales</taxon>
        <taxon>Flavobacteriaceae</taxon>
        <taxon>Lacinutrix</taxon>
    </lineage>
</organism>
<dbReference type="InterPro" id="IPR019734">
    <property type="entry name" value="TPR_rpt"/>
</dbReference>
<feature type="repeat" description="TPR" evidence="6">
    <location>
        <begin position="19"/>
        <end position="52"/>
    </location>
</feature>
<evidence type="ECO:0000259" key="7">
    <source>
        <dbReference type="PROSITE" id="PS50109"/>
    </source>
</evidence>
<feature type="repeat" description="TPR" evidence="6">
    <location>
        <begin position="59"/>
        <end position="92"/>
    </location>
</feature>
<dbReference type="PROSITE" id="PS50005">
    <property type="entry name" value="TPR"/>
    <property type="match status" value="2"/>
</dbReference>
<keyword evidence="9" id="KW-1185">Reference proteome</keyword>
<dbReference type="SUPFAM" id="SSF48452">
    <property type="entry name" value="TPR-like"/>
    <property type="match status" value="1"/>
</dbReference>
<dbReference type="InterPro" id="IPR036097">
    <property type="entry name" value="HisK_dim/P_sf"/>
</dbReference>
<keyword evidence="4 8" id="KW-0418">Kinase</keyword>
<evidence type="ECO:0000256" key="1">
    <source>
        <dbReference type="ARBA" id="ARBA00000085"/>
    </source>
</evidence>
<name>A0A9E8MYJ1_9FLAO</name>
<dbReference type="PROSITE" id="PS50109">
    <property type="entry name" value="HIS_KIN"/>
    <property type="match status" value="1"/>
</dbReference>
<reference evidence="8" key="1">
    <citation type="submission" date="2022-11" db="EMBL/GenBank/DDBJ databases">
        <title>Lacinutrix neustonica HL-RS19T sp. nov., isolated from the surface microlayer sample of brackish Lake Shihwa.</title>
        <authorList>
            <person name="Choi J.Y."/>
            <person name="Hwang C.Y."/>
        </authorList>
    </citation>
    <scope>NUCLEOTIDE SEQUENCE</scope>
    <source>
        <strain evidence="8">HL-RS19</strain>
    </source>
</reference>
<dbReference type="PANTHER" id="PTHR43711:SF26">
    <property type="entry name" value="SENSOR HISTIDINE KINASE RCSC"/>
    <property type="match status" value="1"/>
</dbReference>
<dbReference type="EC" id="2.7.13.3" evidence="2"/>
<dbReference type="Gene3D" id="1.25.40.10">
    <property type="entry name" value="Tetratricopeptide repeat domain"/>
    <property type="match status" value="1"/>
</dbReference>
<dbReference type="GO" id="GO:0000155">
    <property type="term" value="F:phosphorelay sensor kinase activity"/>
    <property type="evidence" value="ECO:0007669"/>
    <property type="project" value="InterPro"/>
</dbReference>
<evidence type="ECO:0000256" key="4">
    <source>
        <dbReference type="ARBA" id="ARBA00022777"/>
    </source>
</evidence>
<dbReference type="InterPro" id="IPR011990">
    <property type="entry name" value="TPR-like_helical_dom_sf"/>
</dbReference>
<dbReference type="Gene3D" id="3.30.565.10">
    <property type="entry name" value="Histidine kinase-like ATPase, C-terminal domain"/>
    <property type="match status" value="1"/>
</dbReference>
<keyword evidence="3" id="KW-0808">Transferase</keyword>
<dbReference type="CDD" id="cd00082">
    <property type="entry name" value="HisKA"/>
    <property type="match status" value="1"/>
</dbReference>
<evidence type="ECO:0000313" key="8">
    <source>
        <dbReference type="EMBL" id="WAC03250.1"/>
    </source>
</evidence>
<dbReference type="Gene3D" id="1.10.287.130">
    <property type="match status" value="1"/>
</dbReference>
<evidence type="ECO:0000256" key="3">
    <source>
        <dbReference type="ARBA" id="ARBA00022679"/>
    </source>
</evidence>
<dbReference type="SMART" id="SM00028">
    <property type="entry name" value="TPR"/>
    <property type="match status" value="2"/>
</dbReference>
<dbReference type="InterPro" id="IPR005467">
    <property type="entry name" value="His_kinase_dom"/>
</dbReference>
<dbReference type="RefSeq" id="WP_267677826.1">
    <property type="nucleotide sequence ID" value="NZ_CP113088.1"/>
</dbReference>
<dbReference type="InterPro" id="IPR003594">
    <property type="entry name" value="HATPase_dom"/>
</dbReference>
<dbReference type="SMART" id="SM00387">
    <property type="entry name" value="HATPase_c"/>
    <property type="match status" value="1"/>
</dbReference>
<dbReference type="EMBL" id="CP113088">
    <property type="protein sequence ID" value="WAC03250.1"/>
    <property type="molecule type" value="Genomic_DNA"/>
</dbReference>
<dbReference type="Pfam" id="PF13424">
    <property type="entry name" value="TPR_12"/>
    <property type="match status" value="1"/>
</dbReference>
<dbReference type="InterPro" id="IPR036890">
    <property type="entry name" value="HATPase_C_sf"/>
</dbReference>
<dbReference type="SUPFAM" id="SSF55874">
    <property type="entry name" value="ATPase domain of HSP90 chaperone/DNA topoisomerase II/histidine kinase"/>
    <property type="match status" value="1"/>
</dbReference>
<evidence type="ECO:0000313" key="9">
    <source>
        <dbReference type="Proteomes" id="UP001164705"/>
    </source>
</evidence>
<accession>A0A9E8MYJ1</accession>
<evidence type="ECO:0000256" key="5">
    <source>
        <dbReference type="ARBA" id="ARBA00023012"/>
    </source>
</evidence>
<evidence type="ECO:0000256" key="6">
    <source>
        <dbReference type="PROSITE-ProRule" id="PRU00339"/>
    </source>
</evidence>
<dbReference type="KEGG" id="lnu:N7U66_06670"/>
<dbReference type="InterPro" id="IPR050736">
    <property type="entry name" value="Sensor_HK_Regulatory"/>
</dbReference>
<dbReference type="Pfam" id="PF00512">
    <property type="entry name" value="HisKA"/>
    <property type="match status" value="1"/>
</dbReference>